<keyword evidence="4" id="KW-1185">Reference proteome</keyword>
<dbReference type="InterPro" id="IPR040503">
    <property type="entry name" value="TRHO_N"/>
</dbReference>
<dbReference type="InterPro" id="IPR020936">
    <property type="entry name" value="TrhO"/>
</dbReference>
<evidence type="ECO:0000259" key="2">
    <source>
        <dbReference type="PROSITE" id="PS50206"/>
    </source>
</evidence>
<dbReference type="GO" id="GO:0016705">
    <property type="term" value="F:oxidoreductase activity, acting on paired donors, with incorporation or reduction of molecular oxygen"/>
    <property type="evidence" value="ECO:0007669"/>
    <property type="project" value="UniProtKB-UniRule"/>
</dbReference>
<dbReference type="SMART" id="SM00450">
    <property type="entry name" value="RHOD"/>
    <property type="match status" value="1"/>
</dbReference>
<comment type="similarity">
    <text evidence="1">Belongs to the TrhO family.</text>
</comment>
<dbReference type="HAMAP" id="MF_00469">
    <property type="entry name" value="TrhO"/>
    <property type="match status" value="1"/>
</dbReference>
<keyword evidence="1" id="KW-0819">tRNA processing</keyword>
<name>A0A7W9SWJ6_ARMRO</name>
<dbReference type="EMBL" id="JACHGW010000006">
    <property type="protein sequence ID" value="MBB6053249.1"/>
    <property type="molecule type" value="Genomic_DNA"/>
</dbReference>
<dbReference type="Pfam" id="PF17773">
    <property type="entry name" value="UPF0176_N"/>
    <property type="match status" value="1"/>
</dbReference>
<keyword evidence="1" id="KW-0560">Oxidoreductase</keyword>
<dbReference type="PANTHER" id="PTHR43268:SF6">
    <property type="entry name" value="THIOSULFATE SULFURTRANSFERASE_RHODANESE-LIKE DOMAIN-CONTAINING PROTEIN 2"/>
    <property type="match status" value="1"/>
</dbReference>
<evidence type="ECO:0000313" key="4">
    <source>
        <dbReference type="Proteomes" id="UP000520814"/>
    </source>
</evidence>
<sequence length="297" mass="32790">MTYAIAAFYRFVPLTPERVLALRDQLLSLGKAQGIQGLILLATEGINATICALPEALAAFKTALVALPEFADLTFKDSFSETPAFRRLTIQIREEIVTAELPGLYPTSTQHRHLAPKEWHALLERGEDEVVVVDTRNTYETKIGKFKGAVAPPIRQFSEFGRFIDENPLPQDKTVLIYCTGGIRCEKAILALEEKGYENVYQLDGGILNYFAEFPDGGAFEGECFLFDHRVAVDSKLQPSQQYSLCPHCGDPATESFACGYCKGAGQVCEACAGKPHCGKACTKNCAYHLRRLAQRV</sequence>
<comment type="catalytic activity">
    <reaction evidence="1">
        <text>uridine(34) in tRNA + AH2 + O2 = 5-hydroxyuridine(34) in tRNA + A + H2O</text>
        <dbReference type="Rhea" id="RHEA:64224"/>
        <dbReference type="Rhea" id="RHEA-COMP:11727"/>
        <dbReference type="Rhea" id="RHEA-COMP:13381"/>
        <dbReference type="ChEBI" id="CHEBI:13193"/>
        <dbReference type="ChEBI" id="CHEBI:15377"/>
        <dbReference type="ChEBI" id="CHEBI:15379"/>
        <dbReference type="ChEBI" id="CHEBI:17499"/>
        <dbReference type="ChEBI" id="CHEBI:65315"/>
        <dbReference type="ChEBI" id="CHEBI:136877"/>
    </reaction>
</comment>
<dbReference type="InterPro" id="IPR001763">
    <property type="entry name" value="Rhodanese-like_dom"/>
</dbReference>
<evidence type="ECO:0000256" key="1">
    <source>
        <dbReference type="HAMAP-Rule" id="MF_00469"/>
    </source>
</evidence>
<dbReference type="AlphaFoldDB" id="A0A7W9SWJ6"/>
<comment type="function">
    <text evidence="1">Catalyzes oxygen-dependent 5-hydroxyuridine (ho5U) modification at position 34 in tRNAs.</text>
</comment>
<dbReference type="Pfam" id="PF12368">
    <property type="entry name" value="Rhodanese_C"/>
    <property type="match status" value="1"/>
</dbReference>
<dbReference type="InterPro" id="IPR022111">
    <property type="entry name" value="Rhodanese_C"/>
</dbReference>
<accession>A0A7W9SWJ6</accession>
<dbReference type="EC" id="1.14.-.-" evidence="1"/>
<proteinExistence type="inferred from homology"/>
<protein>
    <recommendedName>
        <fullName evidence="1">tRNA uridine(34) hydroxylase</fullName>
        <ecNumber evidence="1">1.14.-.-</ecNumber>
    </recommendedName>
    <alternativeName>
        <fullName evidence="1">tRNA hydroxylation protein O</fullName>
    </alternativeName>
</protein>
<dbReference type="CDD" id="cd01518">
    <property type="entry name" value="RHOD_YceA"/>
    <property type="match status" value="1"/>
</dbReference>
<gene>
    <name evidence="1" type="primary">trhO</name>
    <name evidence="3" type="ORF">HNQ39_005083</name>
</gene>
<dbReference type="RefSeq" id="WP_184203349.1">
    <property type="nucleotide sequence ID" value="NZ_JACHGW010000006.1"/>
</dbReference>
<reference evidence="3 4" key="1">
    <citation type="submission" date="2020-08" db="EMBL/GenBank/DDBJ databases">
        <title>Genomic Encyclopedia of Type Strains, Phase IV (KMG-IV): sequencing the most valuable type-strain genomes for metagenomic binning, comparative biology and taxonomic classification.</title>
        <authorList>
            <person name="Goeker M."/>
        </authorList>
    </citation>
    <scope>NUCLEOTIDE SEQUENCE [LARGE SCALE GENOMIC DNA]</scope>
    <source>
        <strain evidence="3 4">DSM 23562</strain>
    </source>
</reference>
<dbReference type="PANTHER" id="PTHR43268">
    <property type="entry name" value="THIOSULFATE SULFURTRANSFERASE/RHODANESE-LIKE DOMAIN-CONTAINING PROTEIN 2"/>
    <property type="match status" value="1"/>
</dbReference>
<organism evidence="3 4">
    <name type="scientific">Armatimonas rosea</name>
    <dbReference type="NCBI Taxonomy" id="685828"/>
    <lineage>
        <taxon>Bacteria</taxon>
        <taxon>Bacillati</taxon>
        <taxon>Armatimonadota</taxon>
        <taxon>Armatimonadia</taxon>
        <taxon>Armatimonadales</taxon>
        <taxon>Armatimonadaceae</taxon>
        <taxon>Armatimonas</taxon>
    </lineage>
</organism>
<dbReference type="InterPro" id="IPR036873">
    <property type="entry name" value="Rhodanese-like_dom_sf"/>
</dbReference>
<dbReference type="Pfam" id="PF00581">
    <property type="entry name" value="Rhodanese"/>
    <property type="match status" value="1"/>
</dbReference>
<dbReference type="PROSITE" id="PS50206">
    <property type="entry name" value="RHODANESE_3"/>
    <property type="match status" value="1"/>
</dbReference>
<dbReference type="Gene3D" id="3.30.70.100">
    <property type="match status" value="1"/>
</dbReference>
<dbReference type="SUPFAM" id="SSF52821">
    <property type="entry name" value="Rhodanese/Cell cycle control phosphatase"/>
    <property type="match status" value="1"/>
</dbReference>
<comment type="caution">
    <text evidence="3">The sequence shown here is derived from an EMBL/GenBank/DDBJ whole genome shotgun (WGS) entry which is preliminary data.</text>
</comment>
<dbReference type="Gene3D" id="3.40.250.10">
    <property type="entry name" value="Rhodanese-like domain"/>
    <property type="match status" value="1"/>
</dbReference>
<evidence type="ECO:0000313" key="3">
    <source>
        <dbReference type="EMBL" id="MBB6053249.1"/>
    </source>
</evidence>
<dbReference type="GO" id="GO:0006400">
    <property type="term" value="P:tRNA modification"/>
    <property type="evidence" value="ECO:0007669"/>
    <property type="project" value="UniProtKB-UniRule"/>
</dbReference>
<feature type="domain" description="Rhodanese" evidence="2">
    <location>
        <begin position="126"/>
        <end position="219"/>
    </location>
</feature>
<dbReference type="Proteomes" id="UP000520814">
    <property type="component" value="Unassembled WGS sequence"/>
</dbReference>